<dbReference type="Proteomes" id="UP001448614">
    <property type="component" value="Unassembled WGS sequence"/>
</dbReference>
<keyword evidence="2" id="KW-1185">Reference proteome</keyword>
<comment type="caution">
    <text evidence="1">The sequence shown here is derived from an EMBL/GenBank/DDBJ whole genome shotgun (WGS) entry which is preliminary data.</text>
</comment>
<proteinExistence type="predicted"/>
<reference evidence="1 2" key="1">
    <citation type="journal article" date="2024" name="Appl. Microbiol. Biotechnol.">
        <title>Biosynthetic gene clusters with biotechnological applications in novel Antarctic isolates from Actinomycetota.</title>
        <authorList>
            <person name="Bruna P."/>
            <person name="Nunez-Montero K."/>
            <person name="Contreras M.J."/>
            <person name="Leal K."/>
            <person name="Garcia M."/>
            <person name="Abanto M."/>
            <person name="Barrientos L."/>
        </authorList>
    </citation>
    <scope>NUCLEOTIDE SEQUENCE [LARGE SCALE GENOMIC DNA]</scope>
    <source>
        <strain evidence="1 2">Se16.17</strain>
    </source>
</reference>
<gene>
    <name evidence="1" type="ORF">V3C41_10110</name>
</gene>
<sequence>MSTARLLQYWRRWLGIARDQRRRAPDDGGPGSAVVDPSRGTVHIQLTVMGQPL</sequence>
<dbReference type="RefSeq" id="WP_347782469.1">
    <property type="nucleotide sequence ID" value="NZ_JBBMFV010000004.1"/>
</dbReference>
<evidence type="ECO:0000313" key="2">
    <source>
        <dbReference type="Proteomes" id="UP001448614"/>
    </source>
</evidence>
<evidence type="ECO:0000313" key="1">
    <source>
        <dbReference type="EMBL" id="MEO3941417.1"/>
    </source>
</evidence>
<protein>
    <submittedName>
        <fullName evidence="1">Uncharacterized protein</fullName>
    </submittedName>
</protein>
<organism evidence="1 2">
    <name type="scientific">Paenarthrobacter nicotinovorans</name>
    <name type="common">Arthrobacter nicotinovorans</name>
    <dbReference type="NCBI Taxonomy" id="29320"/>
    <lineage>
        <taxon>Bacteria</taxon>
        <taxon>Bacillati</taxon>
        <taxon>Actinomycetota</taxon>
        <taxon>Actinomycetes</taxon>
        <taxon>Micrococcales</taxon>
        <taxon>Micrococcaceae</taxon>
        <taxon>Paenarthrobacter</taxon>
    </lineage>
</organism>
<accession>A0ABV0GSD6</accession>
<name>A0ABV0GSD6_PAENI</name>
<dbReference type="EMBL" id="JBBMFV010000004">
    <property type="protein sequence ID" value="MEO3941417.1"/>
    <property type="molecule type" value="Genomic_DNA"/>
</dbReference>